<evidence type="ECO:0000313" key="2">
    <source>
        <dbReference type="EMBL" id="GMH61924.1"/>
    </source>
</evidence>
<comment type="caution">
    <text evidence="2">The sequence shown here is derived from an EMBL/GenBank/DDBJ whole genome shotgun (WGS) entry which is preliminary data.</text>
</comment>
<feature type="chain" id="PRO_5040869242" description="PNPLA domain-containing protein" evidence="1">
    <location>
        <begin position="21"/>
        <end position="312"/>
    </location>
</feature>
<proteinExistence type="predicted"/>
<keyword evidence="1" id="KW-0732">Signal</keyword>
<accession>A0A9W7DZ49</accession>
<dbReference type="AlphaFoldDB" id="A0A9W7DZ49"/>
<organism evidence="2 3">
    <name type="scientific">Triparma strigata</name>
    <dbReference type="NCBI Taxonomy" id="1606541"/>
    <lineage>
        <taxon>Eukaryota</taxon>
        <taxon>Sar</taxon>
        <taxon>Stramenopiles</taxon>
        <taxon>Ochrophyta</taxon>
        <taxon>Bolidophyceae</taxon>
        <taxon>Parmales</taxon>
        <taxon>Triparmaceae</taxon>
        <taxon>Triparma</taxon>
    </lineage>
</organism>
<reference evidence="3" key="1">
    <citation type="journal article" date="2023" name="Commun. Biol.">
        <title>Genome analysis of Parmales, the sister group of diatoms, reveals the evolutionary specialization of diatoms from phago-mixotrophs to photoautotrophs.</title>
        <authorList>
            <person name="Ban H."/>
            <person name="Sato S."/>
            <person name="Yoshikawa S."/>
            <person name="Yamada K."/>
            <person name="Nakamura Y."/>
            <person name="Ichinomiya M."/>
            <person name="Sato N."/>
            <person name="Blanc-Mathieu R."/>
            <person name="Endo H."/>
            <person name="Kuwata A."/>
            <person name="Ogata H."/>
        </authorList>
    </citation>
    <scope>NUCLEOTIDE SEQUENCE [LARGE SCALE GENOMIC DNA]</scope>
    <source>
        <strain evidence="3">NIES 3701</strain>
    </source>
</reference>
<name>A0A9W7DZ49_9STRA</name>
<evidence type="ECO:0000313" key="3">
    <source>
        <dbReference type="Proteomes" id="UP001165085"/>
    </source>
</evidence>
<feature type="signal peptide" evidence="1">
    <location>
        <begin position="1"/>
        <end position="20"/>
    </location>
</feature>
<dbReference type="SUPFAM" id="SSF52151">
    <property type="entry name" value="FabD/lysophospholipase-like"/>
    <property type="match status" value="1"/>
</dbReference>
<evidence type="ECO:0000256" key="1">
    <source>
        <dbReference type="SAM" id="SignalP"/>
    </source>
</evidence>
<sequence length="312" mass="34039">MKSFSALAALVATAAQISAATDIDDAWRSMLVEPPSEAIDAANELQQRADSIADSLKKIELAYDLTDIDVVCSGGGNYDAFYMGASMVLSRLSKDQANVARWAGVSAGGMMPFEIALKGETTTLESHLSYGVLSAQNADSYKSAVEAMYLEDHHWRIMAAWQTETYADQLADSLNNKVFVGTSCLTPLPKLIIIDEYTAEDDQATHAFMSTGTYVEIYDSMVCTDGGMTSGANMTPLFQDATRPQIIVDLMVTGYPSDMVYRVDFDQYKSLIEVGMDEMEEFLKTGKTSDERPEIITMCPLGSDVTSNVCLK</sequence>
<dbReference type="OrthoDB" id="191142at2759"/>
<dbReference type="Proteomes" id="UP001165085">
    <property type="component" value="Unassembled WGS sequence"/>
</dbReference>
<gene>
    <name evidence="2" type="ORF">TrST_g1067</name>
</gene>
<keyword evidence="3" id="KW-1185">Reference proteome</keyword>
<evidence type="ECO:0008006" key="4">
    <source>
        <dbReference type="Google" id="ProtNLM"/>
    </source>
</evidence>
<dbReference type="InterPro" id="IPR016035">
    <property type="entry name" value="Acyl_Trfase/lysoPLipase"/>
</dbReference>
<dbReference type="EMBL" id="BRXY01000074">
    <property type="protein sequence ID" value="GMH61924.1"/>
    <property type="molecule type" value="Genomic_DNA"/>
</dbReference>
<protein>
    <recommendedName>
        <fullName evidence="4">PNPLA domain-containing protein</fullName>
    </recommendedName>
</protein>